<feature type="region of interest" description="Disordered" evidence="1">
    <location>
        <begin position="32"/>
        <end position="72"/>
    </location>
</feature>
<dbReference type="Proteomes" id="UP000199371">
    <property type="component" value="Unassembled WGS sequence"/>
</dbReference>
<dbReference type="EMBL" id="FNXF01000027">
    <property type="protein sequence ID" value="SEI13155.1"/>
    <property type="molecule type" value="Genomic_DNA"/>
</dbReference>
<reference evidence="3" key="1">
    <citation type="submission" date="2016-10" db="EMBL/GenBank/DDBJ databases">
        <authorList>
            <person name="Varghese N."/>
            <person name="Submissions S."/>
        </authorList>
    </citation>
    <scope>NUCLEOTIDE SEQUENCE [LARGE SCALE GENOMIC DNA]</scope>
    <source>
        <strain evidence="3">DSM 17616</strain>
    </source>
</reference>
<name>A0A1H6NLK6_9GAMM</name>
<protein>
    <recommendedName>
        <fullName evidence="4">SMP domain-containing protein</fullName>
    </recommendedName>
</protein>
<dbReference type="STRING" id="173990.SAMN05660691_04054"/>
<evidence type="ECO:0000313" key="3">
    <source>
        <dbReference type="Proteomes" id="UP000199371"/>
    </source>
</evidence>
<evidence type="ECO:0000313" key="2">
    <source>
        <dbReference type="EMBL" id="SEI13155.1"/>
    </source>
</evidence>
<feature type="compositionally biased region" description="Low complexity" evidence="1">
    <location>
        <begin position="32"/>
        <end position="44"/>
    </location>
</feature>
<evidence type="ECO:0008006" key="4">
    <source>
        <dbReference type="Google" id="ProtNLM"/>
    </source>
</evidence>
<evidence type="ECO:0000256" key="1">
    <source>
        <dbReference type="SAM" id="MobiDB-lite"/>
    </source>
</evidence>
<dbReference type="AlphaFoldDB" id="A0A1H6NLK6"/>
<dbReference type="OrthoDB" id="6372298at2"/>
<sequence>MSTPMTKAAAARIQSATAKANGGIVPKGSFAAKATSVAAKAATSRPAPPNGPSKTGNPSGGGRGNNPPAKTK</sequence>
<keyword evidence="3" id="KW-1185">Reference proteome</keyword>
<accession>A0A1H6NLK6</accession>
<gene>
    <name evidence="2" type="ORF">SAMN05660691_04054</name>
</gene>
<proteinExistence type="predicted"/>
<organism evidence="2 3">
    <name type="scientific">Rheinheimera pacifica</name>
    <dbReference type="NCBI Taxonomy" id="173990"/>
    <lineage>
        <taxon>Bacteria</taxon>
        <taxon>Pseudomonadati</taxon>
        <taxon>Pseudomonadota</taxon>
        <taxon>Gammaproteobacteria</taxon>
        <taxon>Chromatiales</taxon>
        <taxon>Chromatiaceae</taxon>
        <taxon>Rheinheimera</taxon>
    </lineage>
</organism>